<name>A0A1G2QE08_9BACT</name>
<dbReference type="Pfam" id="PF00953">
    <property type="entry name" value="Glycos_transf_4"/>
    <property type="match status" value="1"/>
</dbReference>
<dbReference type="GO" id="GO:0071555">
    <property type="term" value="P:cell wall organization"/>
    <property type="evidence" value="ECO:0007669"/>
    <property type="project" value="TreeGrafter"/>
</dbReference>
<evidence type="ECO:0000256" key="6">
    <source>
        <dbReference type="SAM" id="Phobius"/>
    </source>
</evidence>
<protein>
    <recommendedName>
        <fullName evidence="9">Phospho-N-acetylmuramoyl-pentapeptide-transferase</fullName>
    </recommendedName>
</protein>
<evidence type="ECO:0000256" key="2">
    <source>
        <dbReference type="ARBA" id="ARBA00022679"/>
    </source>
</evidence>
<dbReference type="AlphaFoldDB" id="A0A1G2QE08"/>
<evidence type="ECO:0000256" key="5">
    <source>
        <dbReference type="ARBA" id="ARBA00023136"/>
    </source>
</evidence>
<feature type="transmembrane region" description="Helical" evidence="6">
    <location>
        <begin position="254"/>
        <end position="274"/>
    </location>
</feature>
<evidence type="ECO:0000313" key="8">
    <source>
        <dbReference type="Proteomes" id="UP000177043"/>
    </source>
</evidence>
<feature type="transmembrane region" description="Helical" evidence="6">
    <location>
        <begin position="106"/>
        <end position="122"/>
    </location>
</feature>
<gene>
    <name evidence="7" type="ORF">A2571_02645</name>
</gene>
<feature type="transmembrane region" description="Helical" evidence="6">
    <location>
        <begin position="142"/>
        <end position="161"/>
    </location>
</feature>
<dbReference type="STRING" id="1802438.A2571_02645"/>
<keyword evidence="2" id="KW-0808">Transferase</keyword>
<keyword evidence="4 6" id="KW-1133">Transmembrane helix</keyword>
<dbReference type="InterPro" id="IPR000715">
    <property type="entry name" value="Glycosyl_transferase_4"/>
</dbReference>
<evidence type="ECO:0000313" key="7">
    <source>
        <dbReference type="EMBL" id="OHA58643.1"/>
    </source>
</evidence>
<comment type="caution">
    <text evidence="7">The sequence shown here is derived from an EMBL/GenBank/DDBJ whole genome shotgun (WGS) entry which is preliminary data.</text>
</comment>
<evidence type="ECO:0000256" key="4">
    <source>
        <dbReference type="ARBA" id="ARBA00022989"/>
    </source>
</evidence>
<dbReference type="GO" id="GO:0016780">
    <property type="term" value="F:phosphotransferase activity, for other substituted phosphate groups"/>
    <property type="evidence" value="ECO:0007669"/>
    <property type="project" value="InterPro"/>
</dbReference>
<feature type="transmembrane region" description="Helical" evidence="6">
    <location>
        <begin position="12"/>
        <end position="31"/>
    </location>
</feature>
<proteinExistence type="predicted"/>
<reference evidence="7 8" key="1">
    <citation type="journal article" date="2016" name="Nat. Commun.">
        <title>Thousands of microbial genomes shed light on interconnected biogeochemical processes in an aquifer system.</title>
        <authorList>
            <person name="Anantharaman K."/>
            <person name="Brown C.T."/>
            <person name="Hug L.A."/>
            <person name="Sharon I."/>
            <person name="Castelle C.J."/>
            <person name="Probst A.J."/>
            <person name="Thomas B.C."/>
            <person name="Singh A."/>
            <person name="Wilkins M.J."/>
            <person name="Karaoz U."/>
            <person name="Brodie E.L."/>
            <person name="Williams K.H."/>
            <person name="Hubbard S.S."/>
            <person name="Banfield J.F."/>
        </authorList>
    </citation>
    <scope>NUCLEOTIDE SEQUENCE [LARGE SCALE GENOMIC DNA]</scope>
</reference>
<evidence type="ECO:0000256" key="3">
    <source>
        <dbReference type="ARBA" id="ARBA00022692"/>
    </source>
</evidence>
<feature type="transmembrane region" description="Helical" evidence="6">
    <location>
        <begin position="173"/>
        <end position="194"/>
    </location>
</feature>
<dbReference type="GO" id="GO:0044038">
    <property type="term" value="P:cell wall macromolecule biosynthetic process"/>
    <property type="evidence" value="ECO:0007669"/>
    <property type="project" value="TreeGrafter"/>
</dbReference>
<comment type="subcellular location">
    <subcellularLocation>
        <location evidence="1">Membrane</location>
        <topology evidence="1">Multi-pass membrane protein</topology>
    </subcellularLocation>
</comment>
<keyword evidence="5 6" id="KW-0472">Membrane</keyword>
<dbReference type="EMBL" id="MHTJ01000003">
    <property type="protein sequence ID" value="OHA58643.1"/>
    <property type="molecule type" value="Genomic_DNA"/>
</dbReference>
<feature type="transmembrane region" description="Helical" evidence="6">
    <location>
        <begin position="334"/>
        <end position="351"/>
    </location>
</feature>
<dbReference type="Proteomes" id="UP000177043">
    <property type="component" value="Unassembled WGS sequence"/>
</dbReference>
<feature type="transmembrane region" description="Helical" evidence="6">
    <location>
        <begin position="230"/>
        <end position="247"/>
    </location>
</feature>
<keyword evidence="3 6" id="KW-0812">Transmembrane</keyword>
<dbReference type="PANTHER" id="PTHR22926">
    <property type="entry name" value="PHOSPHO-N-ACETYLMURAMOYL-PENTAPEPTIDE-TRANSFERASE"/>
    <property type="match status" value="1"/>
</dbReference>
<dbReference type="GO" id="GO:0005886">
    <property type="term" value="C:plasma membrane"/>
    <property type="evidence" value="ECO:0007669"/>
    <property type="project" value="TreeGrafter"/>
</dbReference>
<sequence>MILSVIKVFAPTAMAFFAGIAITPILTHYLYKHRMWKKKAGKIAPDGRATPIFDKLHAHKETGTPRMGGIIIWTSALLTIALIWLIAQVWPTDVTTKLDFLSRNQTWLPLFTLIIASLLGLLDDVLQIREPKDGRPNGGLPFWNRLGIVITLGLVGGWWFYAKLGVSAIHIPFWGDLTIGLWIIPLFIFVMSVLFSSGVIDGLDGLSGGVMAIIFTAYAGIAFFQNQIDLAAFCAVVAGGTLAFLWFNIPPARFYMSETGILGLTTTLTVVAFLTDSVLWLPLIAFPLLATSASVVIQLTSKKLRQGKKVFLVAPLHHHFEAIGWPAYKVVMRYWIIGLITAIIGMILILLDK</sequence>
<evidence type="ECO:0008006" key="9">
    <source>
        <dbReference type="Google" id="ProtNLM"/>
    </source>
</evidence>
<feature type="transmembrane region" description="Helical" evidence="6">
    <location>
        <begin position="67"/>
        <end position="86"/>
    </location>
</feature>
<accession>A0A1G2QE08</accession>
<feature type="transmembrane region" description="Helical" evidence="6">
    <location>
        <begin position="206"/>
        <end position="224"/>
    </location>
</feature>
<evidence type="ECO:0000256" key="1">
    <source>
        <dbReference type="ARBA" id="ARBA00004141"/>
    </source>
</evidence>
<organism evidence="7 8">
    <name type="scientific">Candidatus Vogelbacteria bacterium RIFOXYD1_FULL_44_32</name>
    <dbReference type="NCBI Taxonomy" id="1802438"/>
    <lineage>
        <taxon>Bacteria</taxon>
        <taxon>Candidatus Vogeliibacteriota</taxon>
    </lineage>
</organism>
<feature type="transmembrane region" description="Helical" evidence="6">
    <location>
        <begin position="280"/>
        <end position="299"/>
    </location>
</feature>
<dbReference type="PANTHER" id="PTHR22926:SF5">
    <property type="entry name" value="PHOSPHO-N-ACETYLMURAMOYL-PENTAPEPTIDE-TRANSFERASE HOMOLOG"/>
    <property type="match status" value="1"/>
</dbReference>